<dbReference type="Gene3D" id="1.10.10.60">
    <property type="entry name" value="Homeodomain-like"/>
    <property type="match status" value="2"/>
</dbReference>
<dbReference type="GO" id="GO:0003700">
    <property type="term" value="F:DNA-binding transcription factor activity"/>
    <property type="evidence" value="ECO:0007669"/>
    <property type="project" value="InterPro"/>
</dbReference>
<dbReference type="Proteomes" id="UP000660745">
    <property type="component" value="Unassembled WGS sequence"/>
</dbReference>
<accession>A0A918AD53</accession>
<name>A0A918AD53_9ACTN</name>
<proteinExistence type="predicted"/>
<protein>
    <submittedName>
        <fullName evidence="6">Cupin</fullName>
    </submittedName>
</protein>
<evidence type="ECO:0000256" key="1">
    <source>
        <dbReference type="ARBA" id="ARBA00023015"/>
    </source>
</evidence>
<dbReference type="PROSITE" id="PS01124">
    <property type="entry name" value="HTH_ARAC_FAMILY_2"/>
    <property type="match status" value="1"/>
</dbReference>
<evidence type="ECO:0000313" key="6">
    <source>
        <dbReference type="EMBL" id="GGP16764.1"/>
    </source>
</evidence>
<organism evidence="6 7">
    <name type="scientific">Nonomuraea glycinis</name>
    <dbReference type="NCBI Taxonomy" id="2047744"/>
    <lineage>
        <taxon>Bacteria</taxon>
        <taxon>Bacillati</taxon>
        <taxon>Actinomycetota</taxon>
        <taxon>Actinomycetes</taxon>
        <taxon>Streptosporangiales</taxon>
        <taxon>Streptosporangiaceae</taxon>
        <taxon>Nonomuraea</taxon>
    </lineage>
</organism>
<sequence length="356" mass="38578">MDLMKPWAEVDLPWVRTAYACPFVYAAVMDAFADLLRGVRADGSVFGHTILSPPWSLRFVDGAPLTLCSLLRGEGWIMAEAQEPQRITAGEVVVVRGPRPFSFMDEPATDASAAVDCGEHCAIPANGGTVHHLGWTCGDPGGSTTLIVGAYPVRGDVGRRLLKALPPVLTVSEDGDTAAVSEYIAAEVAADRPGQQVVLDRLLDWMLVCTLRAWFDRPESSAPAWYTALSDPIVGEALRLMHDDPARPWTVAQLAARGGVSRSAFARRFTTLVGEPPLAYLTQWRMTIASDLLTEPDTTIADVAKRVGFADAFSFSAAFKRVKGMSPSKHRAQQARPVASTRSALSTRDRRDLTRS</sequence>
<dbReference type="Pfam" id="PF12833">
    <property type="entry name" value="HTH_18"/>
    <property type="match status" value="1"/>
</dbReference>
<evidence type="ECO:0000256" key="3">
    <source>
        <dbReference type="ARBA" id="ARBA00023163"/>
    </source>
</evidence>
<dbReference type="InterPro" id="IPR009057">
    <property type="entry name" value="Homeodomain-like_sf"/>
</dbReference>
<evidence type="ECO:0000256" key="2">
    <source>
        <dbReference type="ARBA" id="ARBA00023125"/>
    </source>
</evidence>
<comment type="caution">
    <text evidence="6">The sequence shown here is derived from an EMBL/GenBank/DDBJ whole genome shotgun (WGS) entry which is preliminary data.</text>
</comment>
<evidence type="ECO:0000313" key="7">
    <source>
        <dbReference type="Proteomes" id="UP000660745"/>
    </source>
</evidence>
<dbReference type="GO" id="GO:0043565">
    <property type="term" value="F:sequence-specific DNA binding"/>
    <property type="evidence" value="ECO:0007669"/>
    <property type="project" value="InterPro"/>
</dbReference>
<keyword evidence="3" id="KW-0804">Transcription</keyword>
<dbReference type="InterPro" id="IPR050204">
    <property type="entry name" value="AraC_XylS_family_regulators"/>
</dbReference>
<dbReference type="InterPro" id="IPR018060">
    <property type="entry name" value="HTH_AraC"/>
</dbReference>
<dbReference type="InterPro" id="IPR032783">
    <property type="entry name" value="AraC_lig"/>
</dbReference>
<keyword evidence="7" id="KW-1185">Reference proteome</keyword>
<dbReference type="EMBL" id="BMNK01000022">
    <property type="protein sequence ID" value="GGP16764.1"/>
    <property type="molecule type" value="Genomic_DNA"/>
</dbReference>
<dbReference type="InterPro" id="IPR020449">
    <property type="entry name" value="Tscrpt_reg_AraC-type_HTH"/>
</dbReference>
<dbReference type="PANTHER" id="PTHR46796:SF13">
    <property type="entry name" value="HTH-TYPE TRANSCRIPTIONAL ACTIVATOR RHAS"/>
    <property type="match status" value="1"/>
</dbReference>
<dbReference type="PANTHER" id="PTHR46796">
    <property type="entry name" value="HTH-TYPE TRANSCRIPTIONAL ACTIVATOR RHAS-RELATED"/>
    <property type="match status" value="1"/>
</dbReference>
<dbReference type="SMART" id="SM00342">
    <property type="entry name" value="HTH_ARAC"/>
    <property type="match status" value="1"/>
</dbReference>
<dbReference type="AlphaFoldDB" id="A0A918AD53"/>
<keyword evidence="2" id="KW-0238">DNA-binding</keyword>
<feature type="region of interest" description="Disordered" evidence="4">
    <location>
        <begin position="326"/>
        <end position="356"/>
    </location>
</feature>
<evidence type="ECO:0000256" key="4">
    <source>
        <dbReference type="SAM" id="MobiDB-lite"/>
    </source>
</evidence>
<keyword evidence="1" id="KW-0805">Transcription regulation</keyword>
<reference evidence="6" key="1">
    <citation type="journal article" date="2014" name="Int. J. Syst. Evol. Microbiol.">
        <title>Complete genome sequence of Corynebacterium casei LMG S-19264T (=DSM 44701T), isolated from a smear-ripened cheese.</title>
        <authorList>
            <consortium name="US DOE Joint Genome Institute (JGI-PGF)"/>
            <person name="Walter F."/>
            <person name="Albersmeier A."/>
            <person name="Kalinowski J."/>
            <person name="Ruckert C."/>
        </authorList>
    </citation>
    <scope>NUCLEOTIDE SEQUENCE</scope>
    <source>
        <strain evidence="6">CGMCC 4.7430</strain>
    </source>
</reference>
<dbReference type="PRINTS" id="PR00032">
    <property type="entry name" value="HTHARAC"/>
</dbReference>
<evidence type="ECO:0000259" key="5">
    <source>
        <dbReference type="PROSITE" id="PS01124"/>
    </source>
</evidence>
<gene>
    <name evidence="6" type="ORF">GCM10012278_81830</name>
</gene>
<dbReference type="SUPFAM" id="SSF46689">
    <property type="entry name" value="Homeodomain-like"/>
    <property type="match status" value="2"/>
</dbReference>
<dbReference type="Pfam" id="PF12852">
    <property type="entry name" value="Cupin_6"/>
    <property type="match status" value="1"/>
</dbReference>
<feature type="compositionally biased region" description="Basic and acidic residues" evidence="4">
    <location>
        <begin position="347"/>
        <end position="356"/>
    </location>
</feature>
<feature type="domain" description="HTH araC/xylS-type" evidence="5">
    <location>
        <begin position="235"/>
        <end position="333"/>
    </location>
</feature>
<reference evidence="6" key="2">
    <citation type="submission" date="2020-09" db="EMBL/GenBank/DDBJ databases">
        <authorList>
            <person name="Sun Q."/>
            <person name="Zhou Y."/>
        </authorList>
    </citation>
    <scope>NUCLEOTIDE SEQUENCE</scope>
    <source>
        <strain evidence="6">CGMCC 4.7430</strain>
    </source>
</reference>